<dbReference type="Proteomes" id="UP001605036">
    <property type="component" value="Unassembled WGS sequence"/>
</dbReference>
<gene>
    <name evidence="2" type="ORF">R1flu_003083</name>
</gene>
<comment type="caution">
    <text evidence="2">The sequence shown here is derived from an EMBL/GenBank/DDBJ whole genome shotgun (WGS) entry which is preliminary data.</text>
</comment>
<evidence type="ECO:0000256" key="1">
    <source>
        <dbReference type="ARBA" id="ARBA00006974"/>
    </source>
</evidence>
<name>A0ABD1Y862_9MARC</name>
<comment type="similarity">
    <text evidence="1">Belongs to the ARG7 family.</text>
</comment>
<evidence type="ECO:0000313" key="3">
    <source>
        <dbReference type="Proteomes" id="UP001605036"/>
    </source>
</evidence>
<dbReference type="PANTHER" id="PTHR31374">
    <property type="entry name" value="AUXIN-INDUCED PROTEIN-LIKE-RELATED"/>
    <property type="match status" value="1"/>
</dbReference>
<accession>A0ABD1Y862</accession>
<evidence type="ECO:0000313" key="2">
    <source>
        <dbReference type="EMBL" id="KAL2622878.1"/>
    </source>
</evidence>
<dbReference type="EMBL" id="JBHFFA010000006">
    <property type="protein sequence ID" value="KAL2622878.1"/>
    <property type="molecule type" value="Genomic_DNA"/>
</dbReference>
<proteinExistence type="inferred from homology"/>
<dbReference type="AlphaFoldDB" id="A0ABD1Y862"/>
<sequence>MATGTFKVVKRIRGLQKDKLSTSRKRLLSPIADLEETHVASNTGRAGSHFKLRRSGVPHGCLAVYVGDERRRYVISTSSLGHPLFKELLKMSAEEFGFEYEGGLWIACDCNVFEKALWMITHKEHAARTTRLEDLIEILHHSF</sequence>
<reference evidence="2 3" key="1">
    <citation type="submission" date="2024-09" db="EMBL/GenBank/DDBJ databases">
        <title>Chromosome-scale assembly of Riccia fluitans.</title>
        <authorList>
            <person name="Paukszto L."/>
            <person name="Sawicki J."/>
            <person name="Karawczyk K."/>
            <person name="Piernik-Szablinska J."/>
            <person name="Szczecinska M."/>
            <person name="Mazdziarz M."/>
        </authorList>
    </citation>
    <scope>NUCLEOTIDE SEQUENCE [LARGE SCALE GENOMIC DNA]</scope>
    <source>
        <strain evidence="2">Rf_01</strain>
        <tissue evidence="2">Aerial parts of the thallus</tissue>
    </source>
</reference>
<dbReference type="PANTHER" id="PTHR31374:SF32">
    <property type="entry name" value="SAUR FAMILY PROTEIN"/>
    <property type="match status" value="1"/>
</dbReference>
<dbReference type="InterPro" id="IPR003676">
    <property type="entry name" value="SAUR_fam"/>
</dbReference>
<keyword evidence="3" id="KW-1185">Reference proteome</keyword>
<dbReference type="Pfam" id="PF02519">
    <property type="entry name" value="Auxin_inducible"/>
    <property type="match status" value="1"/>
</dbReference>
<protein>
    <recommendedName>
        <fullName evidence="4">Small auxin up regulated protein</fullName>
    </recommendedName>
</protein>
<evidence type="ECO:0008006" key="4">
    <source>
        <dbReference type="Google" id="ProtNLM"/>
    </source>
</evidence>
<organism evidence="2 3">
    <name type="scientific">Riccia fluitans</name>
    <dbReference type="NCBI Taxonomy" id="41844"/>
    <lineage>
        <taxon>Eukaryota</taxon>
        <taxon>Viridiplantae</taxon>
        <taxon>Streptophyta</taxon>
        <taxon>Embryophyta</taxon>
        <taxon>Marchantiophyta</taxon>
        <taxon>Marchantiopsida</taxon>
        <taxon>Marchantiidae</taxon>
        <taxon>Marchantiales</taxon>
        <taxon>Ricciaceae</taxon>
        <taxon>Riccia</taxon>
    </lineage>
</organism>